<feature type="compositionally biased region" description="Polar residues" evidence="1">
    <location>
        <begin position="394"/>
        <end position="403"/>
    </location>
</feature>
<name>A0AAV2HJV0_LYMST</name>
<evidence type="ECO:0000313" key="2">
    <source>
        <dbReference type="EMBL" id="CAL1533818.1"/>
    </source>
</evidence>
<gene>
    <name evidence="2" type="ORF">GSLYS_00007778001</name>
</gene>
<evidence type="ECO:0000313" key="3">
    <source>
        <dbReference type="Proteomes" id="UP001497497"/>
    </source>
</evidence>
<dbReference type="AlphaFoldDB" id="A0AAV2HJV0"/>
<feature type="region of interest" description="Disordered" evidence="1">
    <location>
        <begin position="254"/>
        <end position="284"/>
    </location>
</feature>
<protein>
    <submittedName>
        <fullName evidence="2">Uncharacterized protein</fullName>
    </submittedName>
</protein>
<feature type="region of interest" description="Disordered" evidence="1">
    <location>
        <begin position="358"/>
        <end position="413"/>
    </location>
</feature>
<dbReference type="Proteomes" id="UP001497497">
    <property type="component" value="Unassembled WGS sequence"/>
</dbReference>
<sequence length="413" mass="41990">MDKVLSPPQLPQPAQVAPADAAIQNDVTITVLALLNETGYSGSVNDANVQEIVKMLMNGTVPTDADLMRLGIIPTHAPVTTPPTYTIPVANPLEPVINLLPPVTPPPPPTPAPTIDLTAAAQSGAGANTLPSLPGGFPFPSNVFPGLVPPTTPKPFDPFGQSILGNQLPPNSIAPKPAPVDLLSSFNFPSTGTSGGMAPPPSGILDTQYQQQQQRRQQGMNPMMMMMMLAPEMMETMLSGENPMLTMMFMQSMQQSQRPHPPATPPMGSPLTPGSGFPSAGAGAGGFMDPGFGGMPAPGAAGSFMDLNSLTGANTVPNTMGGAGTSPNLMPLLNMINQPAGSPALPGLPPTGSALPPMDMASLLSQFGTPPTGGAAAPTGATGPTDMNFANLISPGTQPTGVSPTLDPFGAMG</sequence>
<dbReference type="EMBL" id="CAXITT010000153">
    <property type="protein sequence ID" value="CAL1533818.1"/>
    <property type="molecule type" value="Genomic_DNA"/>
</dbReference>
<reference evidence="2 3" key="1">
    <citation type="submission" date="2024-04" db="EMBL/GenBank/DDBJ databases">
        <authorList>
            <consortium name="Genoscope - CEA"/>
            <person name="William W."/>
        </authorList>
    </citation>
    <scope>NUCLEOTIDE SEQUENCE [LARGE SCALE GENOMIC DNA]</scope>
</reference>
<proteinExistence type="predicted"/>
<comment type="caution">
    <text evidence="2">The sequence shown here is derived from an EMBL/GenBank/DDBJ whole genome shotgun (WGS) entry which is preliminary data.</text>
</comment>
<feature type="compositionally biased region" description="Low complexity" evidence="1">
    <location>
        <begin position="368"/>
        <end position="385"/>
    </location>
</feature>
<feature type="compositionally biased region" description="Low complexity" evidence="1">
    <location>
        <begin position="207"/>
        <end position="217"/>
    </location>
</feature>
<organism evidence="2 3">
    <name type="scientific">Lymnaea stagnalis</name>
    <name type="common">Great pond snail</name>
    <name type="synonym">Helix stagnalis</name>
    <dbReference type="NCBI Taxonomy" id="6523"/>
    <lineage>
        <taxon>Eukaryota</taxon>
        <taxon>Metazoa</taxon>
        <taxon>Spiralia</taxon>
        <taxon>Lophotrochozoa</taxon>
        <taxon>Mollusca</taxon>
        <taxon>Gastropoda</taxon>
        <taxon>Heterobranchia</taxon>
        <taxon>Euthyneura</taxon>
        <taxon>Panpulmonata</taxon>
        <taxon>Hygrophila</taxon>
        <taxon>Lymnaeoidea</taxon>
        <taxon>Lymnaeidae</taxon>
        <taxon>Lymnaea</taxon>
    </lineage>
</organism>
<feature type="region of interest" description="Disordered" evidence="1">
    <location>
        <begin position="190"/>
        <end position="217"/>
    </location>
</feature>
<feature type="compositionally biased region" description="Pro residues" evidence="1">
    <location>
        <begin position="259"/>
        <end position="268"/>
    </location>
</feature>
<accession>A0AAV2HJV0</accession>
<keyword evidence="3" id="KW-1185">Reference proteome</keyword>
<evidence type="ECO:0000256" key="1">
    <source>
        <dbReference type="SAM" id="MobiDB-lite"/>
    </source>
</evidence>